<dbReference type="AlphaFoldDB" id="A0A1M7SMD7"/>
<name>A0A1M7SMD7_9FIRM</name>
<dbReference type="RefSeq" id="WP_072703749.1">
    <property type="nucleotide sequence ID" value="NZ_FRDH01000008.1"/>
</dbReference>
<accession>A0A1M7SMD7</accession>
<reference evidence="1 2" key="1">
    <citation type="submission" date="2016-12" db="EMBL/GenBank/DDBJ databases">
        <authorList>
            <person name="Song W.-J."/>
            <person name="Kurnit D.M."/>
        </authorList>
    </citation>
    <scope>NUCLEOTIDE SEQUENCE [LARGE SCALE GENOMIC DNA]</scope>
    <source>
        <strain evidence="1 2">DSM 14810</strain>
    </source>
</reference>
<organism evidence="1 2">
    <name type="scientific">Butyrivibrio hungatei DSM 14810</name>
    <dbReference type="NCBI Taxonomy" id="1121132"/>
    <lineage>
        <taxon>Bacteria</taxon>
        <taxon>Bacillati</taxon>
        <taxon>Bacillota</taxon>
        <taxon>Clostridia</taxon>
        <taxon>Lachnospirales</taxon>
        <taxon>Lachnospiraceae</taxon>
        <taxon>Butyrivibrio</taxon>
    </lineage>
</organism>
<dbReference type="Proteomes" id="UP000184097">
    <property type="component" value="Unassembled WGS sequence"/>
</dbReference>
<evidence type="ECO:0000313" key="1">
    <source>
        <dbReference type="EMBL" id="SHN59630.1"/>
    </source>
</evidence>
<sequence>MSANGKDYGYFFNSEKDSQQQDDRTYDADSFSEWLRKFFTTGVFQGDLEVLANNNMTVTVQTGYANVEGKVRLFDANTTLIIETADATYNRIDTVVVERNDTNREITLKVVKGGYATDPTPTAPVRENGVYQLVLAEIYVAAGATQITQSIITDKREDLTVCGLVITPVDTFDFNQLKTQFDAYLAEFKATRAAGFEAWELTQQAAFEAWFDEMKDQLSEDAAGHLQNEIDELREDGLSGSIITVTTDETALIGKPVILTDSQGHTKTGVFDSNKTCQLRVVEFIGQCTISSTDTIDTASKIVQIPYFGNYEFEINFWNATVNITTPSSEFHGQQVVVTDSEQHTVGTVTFSDQGLAVFNAKAPDTYTFTVTYGGDTFEEEVVVSAQTTYSVEISYYTIYGFHINGNESVPADMISYHVQYNGRNVDNYDFTPASMNYSTNKLNAGSWNLVDDFFVPRSCMVKYNGQVDYYLNEDDETKKADGTASDVANTSYGGNAMMEWGRDGKQIWIKCVPDTGDAFSATFYVADRQVDSDFHAWSFYDPDGNLIPHCYTAKYNGVNISSKLRSISGQSILNNVAGSTEVTYATANNVNSKTEWYTEVFADRMMIDVLLLMIGRNMNVQAQFGNGHYTGGSQASHLLQTGTMNGKGMFYGTNGTGKGVKVFGMENYWGNQWRRTAGWLNVSGTQKIKWTWSKADGSNQVGYDATGSGYITIASATPTGTSGNCYNKAKYGSDGSMIPTTASGSETTYYCDGLWFNNGQSNYARVGGDCSDSFLCGRAVVLYNAFSHASWYVGAALSLKPLAA</sequence>
<dbReference type="EMBL" id="FRDH01000008">
    <property type="protein sequence ID" value="SHN59630.1"/>
    <property type="molecule type" value="Genomic_DNA"/>
</dbReference>
<proteinExistence type="predicted"/>
<protein>
    <submittedName>
        <fullName evidence="1">Uncharacterized protein</fullName>
    </submittedName>
</protein>
<evidence type="ECO:0000313" key="2">
    <source>
        <dbReference type="Proteomes" id="UP000184097"/>
    </source>
</evidence>
<gene>
    <name evidence="1" type="ORF">SAMN02745247_02080</name>
</gene>